<dbReference type="EMBL" id="JAZHXJ010001347">
    <property type="protein sequence ID" value="KAL1844962.1"/>
    <property type="molecule type" value="Genomic_DNA"/>
</dbReference>
<reference evidence="1 2" key="1">
    <citation type="journal article" date="2024" name="Commun. Biol.">
        <title>Comparative genomic analysis of thermophilic fungi reveals convergent evolutionary adaptations and gene losses.</title>
        <authorList>
            <person name="Steindorff A.S."/>
            <person name="Aguilar-Pontes M.V."/>
            <person name="Robinson A.J."/>
            <person name="Andreopoulos B."/>
            <person name="LaButti K."/>
            <person name="Kuo A."/>
            <person name="Mondo S."/>
            <person name="Riley R."/>
            <person name="Otillar R."/>
            <person name="Haridas S."/>
            <person name="Lipzen A."/>
            <person name="Grimwood J."/>
            <person name="Schmutz J."/>
            <person name="Clum A."/>
            <person name="Reid I.D."/>
            <person name="Moisan M.C."/>
            <person name="Butler G."/>
            <person name="Nguyen T.T.M."/>
            <person name="Dewar K."/>
            <person name="Conant G."/>
            <person name="Drula E."/>
            <person name="Henrissat B."/>
            <person name="Hansel C."/>
            <person name="Singer S."/>
            <person name="Hutchinson M.I."/>
            <person name="de Vries R.P."/>
            <person name="Natvig D.O."/>
            <person name="Powell A.J."/>
            <person name="Tsang A."/>
            <person name="Grigoriev I.V."/>
        </authorList>
    </citation>
    <scope>NUCLEOTIDE SEQUENCE [LARGE SCALE GENOMIC DNA]</scope>
    <source>
        <strain evidence="1 2">ATCC 24622</strain>
    </source>
</reference>
<keyword evidence="2" id="KW-1185">Reference proteome</keyword>
<dbReference type="Proteomes" id="UP001586593">
    <property type="component" value="Unassembled WGS sequence"/>
</dbReference>
<evidence type="ECO:0000313" key="2">
    <source>
        <dbReference type="Proteomes" id="UP001586593"/>
    </source>
</evidence>
<comment type="caution">
    <text evidence="1">The sequence shown here is derived from an EMBL/GenBank/DDBJ whole genome shotgun (WGS) entry which is preliminary data.</text>
</comment>
<evidence type="ECO:0000313" key="1">
    <source>
        <dbReference type="EMBL" id="KAL1844962.1"/>
    </source>
</evidence>
<gene>
    <name evidence="1" type="ORF">VTK73DRAFT_1425</name>
</gene>
<accession>A0ABR3VTF6</accession>
<name>A0ABR3VTF6_9PEZI</name>
<protein>
    <submittedName>
        <fullName evidence="1">Uncharacterized protein</fullName>
    </submittedName>
</protein>
<organism evidence="1 2">
    <name type="scientific">Phialemonium thermophilum</name>
    <dbReference type="NCBI Taxonomy" id="223376"/>
    <lineage>
        <taxon>Eukaryota</taxon>
        <taxon>Fungi</taxon>
        <taxon>Dikarya</taxon>
        <taxon>Ascomycota</taxon>
        <taxon>Pezizomycotina</taxon>
        <taxon>Sordariomycetes</taxon>
        <taxon>Sordariomycetidae</taxon>
        <taxon>Cephalothecales</taxon>
        <taxon>Cephalothecaceae</taxon>
        <taxon>Phialemonium</taxon>
    </lineage>
</organism>
<sequence>MAVPQKPATKAAVVHADPLLCLGYQHQTSVLDGRSALPVTVTHGEYGDFWLPLPSEKTLSGGVWVISAKLDGRCCLCGKSGRGALTTGVLPRPGLMASNLRG</sequence>
<proteinExistence type="predicted"/>